<dbReference type="AlphaFoldDB" id="A0A4V6RHD3"/>
<evidence type="ECO:0000313" key="3">
    <source>
        <dbReference type="Proteomes" id="UP000298138"/>
    </source>
</evidence>
<feature type="region of interest" description="Disordered" evidence="1">
    <location>
        <begin position="177"/>
        <end position="278"/>
    </location>
</feature>
<feature type="compositionally biased region" description="Low complexity" evidence="1">
    <location>
        <begin position="27"/>
        <end position="39"/>
    </location>
</feature>
<dbReference type="InParanoid" id="A0A4V6RHD3"/>
<feature type="region of interest" description="Disordered" evidence="1">
    <location>
        <begin position="65"/>
        <end position="91"/>
    </location>
</feature>
<feature type="region of interest" description="Disordered" evidence="1">
    <location>
        <begin position="119"/>
        <end position="164"/>
    </location>
</feature>
<gene>
    <name evidence="2" type="ORF">EX30DRAFT_342315</name>
</gene>
<name>A0A4V6RHD3_9PEZI</name>
<proteinExistence type="predicted"/>
<evidence type="ECO:0000313" key="2">
    <source>
        <dbReference type="EMBL" id="TGZ79434.1"/>
    </source>
</evidence>
<protein>
    <submittedName>
        <fullName evidence="2">Uncharacterized protein</fullName>
    </submittedName>
</protein>
<evidence type="ECO:0000256" key="1">
    <source>
        <dbReference type="SAM" id="MobiDB-lite"/>
    </source>
</evidence>
<accession>A0A4V6RHD3</accession>
<dbReference type="Proteomes" id="UP000298138">
    <property type="component" value="Unassembled WGS sequence"/>
</dbReference>
<dbReference type="STRING" id="341454.A0A4V6RHD3"/>
<organism evidence="2 3">
    <name type="scientific">Ascodesmis nigricans</name>
    <dbReference type="NCBI Taxonomy" id="341454"/>
    <lineage>
        <taxon>Eukaryota</taxon>
        <taxon>Fungi</taxon>
        <taxon>Dikarya</taxon>
        <taxon>Ascomycota</taxon>
        <taxon>Pezizomycotina</taxon>
        <taxon>Pezizomycetes</taxon>
        <taxon>Pezizales</taxon>
        <taxon>Ascodesmidaceae</taxon>
        <taxon>Ascodesmis</taxon>
    </lineage>
</organism>
<feature type="compositionally biased region" description="Basic and acidic residues" evidence="1">
    <location>
        <begin position="239"/>
        <end position="266"/>
    </location>
</feature>
<dbReference type="OrthoDB" id="4590707at2759"/>
<feature type="compositionally biased region" description="Low complexity" evidence="1">
    <location>
        <begin position="147"/>
        <end position="164"/>
    </location>
</feature>
<sequence>MIPRTVLRGLLARRSPTLIRTARRNASSSSGPSGSSQSSDLPWIIGSAGVTVSAAYYLLSSSPVEKKGHHATGHGAHGVHEETKAAATSVKEQASAAAAAAKEKATAAKEKAAAAVETAKEKATELTPAKSTSEKAIDTAKEKTSEAAETAQAAATEKASGAVESVKEKASEVVEAAKEKVSEAATTTKGGETSQKKAYDAEAATENPASKDPGYIAGAKDVGGAGTISGKQRGLSNDDTQHALLHTERGQAIKMKGEGTMHETAKSKGTVDVNRPIK</sequence>
<dbReference type="EMBL" id="ML220131">
    <property type="protein sequence ID" value="TGZ79434.1"/>
    <property type="molecule type" value="Genomic_DNA"/>
</dbReference>
<keyword evidence="3" id="KW-1185">Reference proteome</keyword>
<feature type="compositionally biased region" description="Basic and acidic residues" evidence="1">
    <location>
        <begin position="132"/>
        <end position="146"/>
    </location>
</feature>
<reference evidence="2 3" key="1">
    <citation type="submission" date="2019-04" db="EMBL/GenBank/DDBJ databases">
        <title>Comparative genomics and transcriptomics to analyze fruiting body development in filamentous ascomycetes.</title>
        <authorList>
            <consortium name="DOE Joint Genome Institute"/>
            <person name="Lutkenhaus R."/>
            <person name="Traeger S."/>
            <person name="Breuer J."/>
            <person name="Kuo A."/>
            <person name="Lipzen A."/>
            <person name="Pangilinan J."/>
            <person name="Dilworth D."/>
            <person name="Sandor L."/>
            <person name="Poggeler S."/>
            <person name="Barry K."/>
            <person name="Grigoriev I.V."/>
            <person name="Nowrousian M."/>
        </authorList>
    </citation>
    <scope>NUCLEOTIDE SEQUENCE [LARGE SCALE GENOMIC DNA]</scope>
    <source>
        <strain evidence="2 3">CBS 389.68</strain>
    </source>
</reference>
<feature type="region of interest" description="Disordered" evidence="1">
    <location>
        <begin position="18"/>
        <end position="40"/>
    </location>
</feature>